<dbReference type="AlphaFoldDB" id="A0A917S452"/>
<dbReference type="PROSITE" id="PS51462">
    <property type="entry name" value="NUDIX"/>
    <property type="match status" value="1"/>
</dbReference>
<reference evidence="2" key="1">
    <citation type="journal article" date="2014" name="Int. J. Syst. Evol. Microbiol.">
        <title>Complete genome sequence of Corynebacterium casei LMG S-19264T (=DSM 44701T), isolated from a smear-ripened cheese.</title>
        <authorList>
            <consortium name="US DOE Joint Genome Institute (JGI-PGF)"/>
            <person name="Walter F."/>
            <person name="Albersmeier A."/>
            <person name="Kalinowski J."/>
            <person name="Ruckert C."/>
        </authorList>
    </citation>
    <scope>NUCLEOTIDE SEQUENCE</scope>
    <source>
        <strain evidence="2">CGMCC 4.7306</strain>
    </source>
</reference>
<name>A0A917S452_9ACTN</name>
<organism evidence="2 3">
    <name type="scientific">Microlunatus endophyticus</name>
    <dbReference type="NCBI Taxonomy" id="1716077"/>
    <lineage>
        <taxon>Bacteria</taxon>
        <taxon>Bacillati</taxon>
        <taxon>Actinomycetota</taxon>
        <taxon>Actinomycetes</taxon>
        <taxon>Propionibacteriales</taxon>
        <taxon>Propionibacteriaceae</taxon>
        <taxon>Microlunatus</taxon>
    </lineage>
</organism>
<dbReference type="EMBL" id="BMMZ01000002">
    <property type="protein sequence ID" value="GGL53397.1"/>
    <property type="molecule type" value="Genomic_DNA"/>
</dbReference>
<dbReference type="SUPFAM" id="SSF55811">
    <property type="entry name" value="Nudix"/>
    <property type="match status" value="1"/>
</dbReference>
<proteinExistence type="predicted"/>
<feature type="domain" description="Nudix hydrolase" evidence="1">
    <location>
        <begin position="5"/>
        <end position="140"/>
    </location>
</feature>
<dbReference type="Pfam" id="PF00293">
    <property type="entry name" value="NUDIX"/>
    <property type="match status" value="1"/>
</dbReference>
<protein>
    <recommendedName>
        <fullName evidence="1">Nudix hydrolase domain-containing protein</fullName>
    </recommendedName>
</protein>
<evidence type="ECO:0000313" key="2">
    <source>
        <dbReference type="EMBL" id="GGL53397.1"/>
    </source>
</evidence>
<dbReference type="Gene3D" id="3.90.79.10">
    <property type="entry name" value="Nucleoside Triphosphate Pyrophosphohydrolase"/>
    <property type="match status" value="1"/>
</dbReference>
<evidence type="ECO:0000259" key="1">
    <source>
        <dbReference type="PROSITE" id="PS51462"/>
    </source>
</evidence>
<evidence type="ECO:0000313" key="3">
    <source>
        <dbReference type="Proteomes" id="UP000613840"/>
    </source>
</evidence>
<dbReference type="InterPro" id="IPR015797">
    <property type="entry name" value="NUDIX_hydrolase-like_dom_sf"/>
</dbReference>
<keyword evidence="3" id="KW-1185">Reference proteome</keyword>
<gene>
    <name evidence="2" type="ORF">GCM10011575_09760</name>
</gene>
<dbReference type="Proteomes" id="UP000613840">
    <property type="component" value="Unassembled WGS sequence"/>
</dbReference>
<dbReference type="InterPro" id="IPR000086">
    <property type="entry name" value="NUDIX_hydrolase_dom"/>
</dbReference>
<comment type="caution">
    <text evidence="2">The sequence shown here is derived from an EMBL/GenBank/DDBJ whole genome shotgun (WGS) entry which is preliminary data.</text>
</comment>
<reference evidence="2" key="2">
    <citation type="submission" date="2020-09" db="EMBL/GenBank/DDBJ databases">
        <authorList>
            <person name="Sun Q."/>
            <person name="Zhou Y."/>
        </authorList>
    </citation>
    <scope>NUCLEOTIDE SEQUENCE</scope>
    <source>
        <strain evidence="2">CGMCC 4.7306</strain>
    </source>
</reference>
<sequence>MNLRAARIMTSMFLTRDDKVLLLYRMGSSAVPDSWVGIGGHVEPEEIRDPTAAMLRELEEEIGLTADDTTGPRLRYVSLRDTGHELRFTYYFTAGLLPTATLPTVCTEGELRWFDLNTAAIRKLDMPPTASVALNHWLDEGRRDDLLRSIVMTSDGPRVLPLAAS</sequence>
<accession>A0A917S452</accession>